<dbReference type="OrthoDB" id="5808132at2759"/>
<dbReference type="Proteomes" id="UP000252519">
    <property type="component" value="Unassembled WGS sequence"/>
</dbReference>
<keyword evidence="2" id="KW-1185">Reference proteome</keyword>
<reference evidence="1 2" key="1">
    <citation type="submission" date="2014-10" db="EMBL/GenBank/DDBJ databases">
        <title>Draft genome of the hookworm Ancylostoma caninum.</title>
        <authorList>
            <person name="Mitreva M."/>
        </authorList>
    </citation>
    <scope>NUCLEOTIDE SEQUENCE [LARGE SCALE GENOMIC DNA]</scope>
    <source>
        <strain evidence="1 2">Baltimore</strain>
    </source>
</reference>
<dbReference type="AlphaFoldDB" id="A0A368GLJ2"/>
<evidence type="ECO:0000313" key="1">
    <source>
        <dbReference type="EMBL" id="RCN44139.1"/>
    </source>
</evidence>
<gene>
    <name evidence="1" type="ORF">ANCCAN_09913</name>
</gene>
<proteinExistence type="predicted"/>
<accession>A0A368GLJ2</accession>
<comment type="caution">
    <text evidence="1">The sequence shown here is derived from an EMBL/GenBank/DDBJ whole genome shotgun (WGS) entry which is preliminary data.</text>
</comment>
<name>A0A368GLJ2_ANCCA</name>
<protein>
    <recommendedName>
        <fullName evidence="3">MAM domain-containing protein</fullName>
    </recommendedName>
</protein>
<organism evidence="1 2">
    <name type="scientific">Ancylostoma caninum</name>
    <name type="common">Dog hookworm</name>
    <dbReference type="NCBI Taxonomy" id="29170"/>
    <lineage>
        <taxon>Eukaryota</taxon>
        <taxon>Metazoa</taxon>
        <taxon>Ecdysozoa</taxon>
        <taxon>Nematoda</taxon>
        <taxon>Chromadorea</taxon>
        <taxon>Rhabditida</taxon>
        <taxon>Rhabditina</taxon>
        <taxon>Rhabditomorpha</taxon>
        <taxon>Strongyloidea</taxon>
        <taxon>Ancylostomatidae</taxon>
        <taxon>Ancylostomatinae</taxon>
        <taxon>Ancylostoma</taxon>
    </lineage>
</organism>
<evidence type="ECO:0008006" key="3">
    <source>
        <dbReference type="Google" id="ProtNLM"/>
    </source>
</evidence>
<evidence type="ECO:0000313" key="2">
    <source>
        <dbReference type="Proteomes" id="UP000252519"/>
    </source>
</evidence>
<dbReference type="EMBL" id="JOJR01000138">
    <property type="protein sequence ID" value="RCN44139.1"/>
    <property type="molecule type" value="Genomic_DNA"/>
</dbReference>
<sequence length="246" mass="27845">MFDAAAISRQLYDMRQFLGGHTDVDLWFPFYKYGSPFGQFKVSTTCDLECYDFDSFLTKPCRWRNEKNTCDVNGDEIDFIRMKGSWGESEGDTIFGKSDRAGKQVAIDAETVEKYDGYFLIAGIQQKLPPMYSAALVSDPIQCQEGDGVLKMKFWASPGVKIRVCTRAPSMGKRYIWCSEPIKRNNTKLAKVVIPGTIWYTFEIVVEAYNFTLDAFGKQGGAAIIDDITYDSSAIYECRMSKPVKL</sequence>